<dbReference type="AlphaFoldDB" id="A0A409X790"/>
<dbReference type="InParanoid" id="A0A409X790"/>
<evidence type="ECO:0000313" key="2">
    <source>
        <dbReference type="EMBL" id="PPQ86605.1"/>
    </source>
</evidence>
<name>A0A409X790_9AGAR</name>
<dbReference type="InterPro" id="IPR045341">
    <property type="entry name" value="DUF6532"/>
</dbReference>
<dbReference type="STRING" id="231916.A0A409X790"/>
<keyword evidence="3" id="KW-1185">Reference proteome</keyword>
<dbReference type="Proteomes" id="UP000284706">
    <property type="component" value="Unassembled WGS sequence"/>
</dbReference>
<evidence type="ECO:0000313" key="3">
    <source>
        <dbReference type="Proteomes" id="UP000284706"/>
    </source>
</evidence>
<sequence length="230" mass="25065">MYNLKSSILFIVDNVVIDHLSNWRSKPRIAASNHIALYQLGVGDICKVRVDALLENDVHVYPGEWGTSEKRKAIWLSKGSKTDIESVFLSPALIDTIKEAFFATPTGFGFRFKGEYVSSHPTLPEPELTIPLVALGATGVSYIHPTLLSPLDDLFCQPASRPSQPSKASMSEKFEGDQFKAVFDRHVAALTALKTTPKTCHTVMSSLFSRVTGENAGSNQGPKSQGNALA</sequence>
<accession>A0A409X790</accession>
<dbReference type="EMBL" id="NHYE01004034">
    <property type="protein sequence ID" value="PPQ86605.1"/>
    <property type="molecule type" value="Genomic_DNA"/>
</dbReference>
<dbReference type="OrthoDB" id="3225557at2759"/>
<gene>
    <name evidence="2" type="ORF">CVT26_015013</name>
</gene>
<organism evidence="2 3">
    <name type="scientific">Gymnopilus dilepis</name>
    <dbReference type="NCBI Taxonomy" id="231916"/>
    <lineage>
        <taxon>Eukaryota</taxon>
        <taxon>Fungi</taxon>
        <taxon>Dikarya</taxon>
        <taxon>Basidiomycota</taxon>
        <taxon>Agaricomycotina</taxon>
        <taxon>Agaricomycetes</taxon>
        <taxon>Agaricomycetidae</taxon>
        <taxon>Agaricales</taxon>
        <taxon>Agaricineae</taxon>
        <taxon>Hymenogastraceae</taxon>
        <taxon>Gymnopilus</taxon>
    </lineage>
</organism>
<protein>
    <recommendedName>
        <fullName evidence="1">DUF6532 domain-containing protein</fullName>
    </recommendedName>
</protein>
<reference evidence="2 3" key="1">
    <citation type="journal article" date="2018" name="Evol. Lett.">
        <title>Horizontal gene cluster transfer increased hallucinogenic mushroom diversity.</title>
        <authorList>
            <person name="Reynolds H.T."/>
            <person name="Vijayakumar V."/>
            <person name="Gluck-Thaler E."/>
            <person name="Korotkin H.B."/>
            <person name="Matheny P.B."/>
            <person name="Slot J.C."/>
        </authorList>
    </citation>
    <scope>NUCLEOTIDE SEQUENCE [LARGE SCALE GENOMIC DNA]</scope>
    <source>
        <strain evidence="2 3">SRW20</strain>
    </source>
</reference>
<feature type="domain" description="DUF6532" evidence="1">
    <location>
        <begin position="14"/>
        <end position="141"/>
    </location>
</feature>
<feature type="non-terminal residue" evidence="2">
    <location>
        <position position="230"/>
    </location>
</feature>
<proteinExistence type="predicted"/>
<comment type="caution">
    <text evidence="2">The sequence shown here is derived from an EMBL/GenBank/DDBJ whole genome shotgun (WGS) entry which is preliminary data.</text>
</comment>
<dbReference type="Pfam" id="PF20149">
    <property type="entry name" value="DUF6532"/>
    <property type="match status" value="1"/>
</dbReference>
<evidence type="ECO:0000259" key="1">
    <source>
        <dbReference type="Pfam" id="PF20149"/>
    </source>
</evidence>